<feature type="region of interest" description="Disordered" evidence="1">
    <location>
        <begin position="569"/>
        <end position="600"/>
    </location>
</feature>
<proteinExistence type="predicted"/>
<name>A0A9P8ESA3_AURME</name>
<reference evidence="2" key="2">
    <citation type="submission" date="2021-08" db="EMBL/GenBank/DDBJ databases">
        <authorList>
            <person name="Gostincar C."/>
            <person name="Sun X."/>
            <person name="Song Z."/>
            <person name="Gunde-Cimerman N."/>
        </authorList>
    </citation>
    <scope>NUCLEOTIDE SEQUENCE</scope>
    <source>
        <strain evidence="2">EXF-9911</strain>
    </source>
</reference>
<organism evidence="2 3">
    <name type="scientific">Aureobasidium melanogenum</name>
    <name type="common">Aureobasidium pullulans var. melanogenum</name>
    <dbReference type="NCBI Taxonomy" id="46634"/>
    <lineage>
        <taxon>Eukaryota</taxon>
        <taxon>Fungi</taxon>
        <taxon>Dikarya</taxon>
        <taxon>Ascomycota</taxon>
        <taxon>Pezizomycotina</taxon>
        <taxon>Dothideomycetes</taxon>
        <taxon>Dothideomycetidae</taxon>
        <taxon>Dothideales</taxon>
        <taxon>Saccotheciaceae</taxon>
        <taxon>Aureobasidium</taxon>
    </lineage>
</organism>
<accession>A0A9P8ESA3</accession>
<comment type="caution">
    <text evidence="2">The sequence shown here is derived from an EMBL/GenBank/DDBJ whole genome shotgun (WGS) entry which is preliminary data.</text>
</comment>
<protein>
    <submittedName>
        <fullName evidence="2">Uncharacterized protein</fullName>
    </submittedName>
</protein>
<gene>
    <name evidence="2" type="ORF">KCU76_g2423</name>
</gene>
<feature type="non-terminal residue" evidence="2">
    <location>
        <position position="636"/>
    </location>
</feature>
<dbReference type="AlphaFoldDB" id="A0A9P8ESA3"/>
<feature type="compositionally biased region" description="Low complexity" evidence="1">
    <location>
        <begin position="587"/>
        <end position="600"/>
    </location>
</feature>
<reference evidence="2" key="1">
    <citation type="journal article" date="2021" name="J Fungi (Basel)">
        <title>Virulence traits and population genomics of the black yeast Aureobasidium melanogenum.</title>
        <authorList>
            <person name="Cernosa A."/>
            <person name="Sun X."/>
            <person name="Gostincar C."/>
            <person name="Fang C."/>
            <person name="Gunde-Cimerman N."/>
            <person name="Song Z."/>
        </authorList>
    </citation>
    <scope>NUCLEOTIDE SEQUENCE</scope>
    <source>
        <strain evidence="2">EXF-9911</strain>
    </source>
</reference>
<sequence length="636" mass="63105">MVTSSQTMPSAQQISSCKSALASSSLTLPESGGLDVYGCAEQCFEMAGTSGMALIKCLETELCSASSGSMGSPYACRFSSATSSLQASTTSISPSSTCSMVVPAACTSMASTSTIVAEQVQSCWSALEASSSAAWSSSGESVAYKSAQKCLAMAETDSTLVLDCLNIELCSFVDIDLQSVSSSPTASSQPYSTASSHSTSNICGLMLPSTCTNMTESSAVSGQQADACRSALTDSSALSDLSGFDCAMKCFDIAGTIGIAIVNCLQIELCADMTQSCHLSKSPSASLSSAPASLVTATTTVTPASSATTSSTVPAISAADICDLTMPSVCTDMAGSSTVSSQQASACKSGLEFSFPSVDLDECALKCLGATGAPGTAVIDCLYIELCAGLAVAQSSILPGSGGSSEPFSSAVVVGAIGTTSNIASITPAFANSATMSEIQMSSTTSSISALPTFAGSRWSSPASVSSFSASGYPVHETLSSTINPIASSVVPAHSIESVKSDMSSAPGVSSIRGGPAQSSSILTSAASSCSSASAASASSTGSATPVNSAGSARTTSSDYLANSLVSKTASTPSIPGPSDITKSSAGPSSFTTSYSGSPPSGSIPAKYTGAANNNNARSLCISGFVATLAVIFGYM</sequence>
<evidence type="ECO:0000256" key="1">
    <source>
        <dbReference type="SAM" id="MobiDB-lite"/>
    </source>
</evidence>
<dbReference type="Proteomes" id="UP000779574">
    <property type="component" value="Unassembled WGS sequence"/>
</dbReference>
<dbReference type="EMBL" id="JAHFXF010000058">
    <property type="protein sequence ID" value="KAG9698237.1"/>
    <property type="molecule type" value="Genomic_DNA"/>
</dbReference>
<evidence type="ECO:0000313" key="3">
    <source>
        <dbReference type="Proteomes" id="UP000779574"/>
    </source>
</evidence>
<dbReference type="OrthoDB" id="10426853at2759"/>
<evidence type="ECO:0000313" key="2">
    <source>
        <dbReference type="EMBL" id="KAG9698237.1"/>
    </source>
</evidence>